<dbReference type="RefSeq" id="WP_054537073.1">
    <property type="nucleotide sequence ID" value="NZ_LGKP01000040.1"/>
</dbReference>
<dbReference type="Gene3D" id="3.40.50.410">
    <property type="entry name" value="von Willebrand factor, type A domain"/>
    <property type="match status" value="1"/>
</dbReference>
<comment type="caution">
    <text evidence="3">The sequence shown here is derived from an EMBL/GenBank/DDBJ whole genome shotgun (WGS) entry which is preliminary data.</text>
</comment>
<feature type="transmembrane region" description="Helical" evidence="1">
    <location>
        <begin position="557"/>
        <end position="575"/>
    </location>
</feature>
<accession>A0A0N8GP85</accession>
<dbReference type="SMART" id="SM00327">
    <property type="entry name" value="VWA"/>
    <property type="match status" value="1"/>
</dbReference>
<protein>
    <recommendedName>
        <fullName evidence="2">VWFA domain-containing protein</fullName>
    </recommendedName>
</protein>
<dbReference type="PATRIC" id="fig|70996.4.peg.4989"/>
<sequence length="579" mass="62713">MNLLVPLGLIGLISLPIIAILHMVRQRRQRLRIPTIRLWAALKPPPERQQRKLPLTLLLALHLLVAACLALGLTQPSWIFGLNDPRHVVIILDTTSSMLANGTFAQAQQQTQNVLSDLGRDDSVALVELNSEARLLGYGGYAERQQLRQIVAELAPAGNNANLAQALSIANATIANDRLNQMLVLSDGALPASSTPLSVAAELEWRTLGESTANSGIVTFASRRLPNQRNALYARVTNFSDLPAARTLTLLLDGQLESEQNIVIQPGGSEERTWEVGTGELAELQLSPNDDYAVDDRALVSLDRSGSLRVHLATLTPSPLERMLRSLPNIELSVGTGVSNQRVDLTVLNGVLPEQLPSSALLIVNPPRDERLLTEDSILGEQASSAVLDADFAGIDLSSVQWGGRRPMTRENIPTGLTSVIETDTQLPLVLRGTWQEQATIVWLFNLDNTNLSAKLAFPLLTAASIANLTGGSLPEQLAAGSFAPNTPLTRPDGQQQALDQRLNQAGLYRVVGSNRGGIAVNFGDPQESNLQQQTQPTISQIAQPEGDRLVPQGTPLWPILIGLALALLVVEWWYSFRS</sequence>
<dbReference type="PANTHER" id="PTHR37464">
    <property type="entry name" value="BLL2463 PROTEIN"/>
    <property type="match status" value="1"/>
</dbReference>
<evidence type="ECO:0000256" key="1">
    <source>
        <dbReference type="SAM" id="Phobius"/>
    </source>
</evidence>
<dbReference type="OrthoDB" id="139163at2"/>
<name>A0A0N8GP85_9CHLR</name>
<keyword evidence="1" id="KW-0472">Membrane</keyword>
<dbReference type="InterPro" id="IPR002035">
    <property type="entry name" value="VWF_A"/>
</dbReference>
<dbReference type="SUPFAM" id="SSF53300">
    <property type="entry name" value="vWA-like"/>
    <property type="match status" value="1"/>
</dbReference>
<dbReference type="InterPro" id="IPR024163">
    <property type="entry name" value="Aerotolerance_reg_N"/>
</dbReference>
<keyword evidence="1" id="KW-1133">Transmembrane helix</keyword>
<dbReference type="AlphaFoldDB" id="A0A0N8GP85"/>
<keyword evidence="1" id="KW-0812">Transmembrane</keyword>
<keyword evidence="4" id="KW-1185">Reference proteome</keyword>
<dbReference type="Pfam" id="PF07584">
    <property type="entry name" value="BatA"/>
    <property type="match status" value="1"/>
</dbReference>
<evidence type="ECO:0000313" key="3">
    <source>
        <dbReference type="EMBL" id="KPL80194.1"/>
    </source>
</evidence>
<dbReference type="InterPro" id="IPR036465">
    <property type="entry name" value="vWFA_dom_sf"/>
</dbReference>
<gene>
    <name evidence="3" type="ORF">SE18_24345</name>
</gene>
<feature type="domain" description="VWFA" evidence="2">
    <location>
        <begin position="87"/>
        <end position="221"/>
    </location>
</feature>
<reference evidence="3 4" key="1">
    <citation type="submission" date="2015-07" db="EMBL/GenBank/DDBJ databases">
        <title>Whole genome sequence of Herpetosiphon geysericola DSM 7119.</title>
        <authorList>
            <person name="Hemp J."/>
            <person name="Ward L.M."/>
            <person name="Pace L.A."/>
            <person name="Fischer W.W."/>
        </authorList>
    </citation>
    <scope>NUCLEOTIDE SEQUENCE [LARGE SCALE GENOMIC DNA]</scope>
    <source>
        <strain evidence="3 4">DSM 7119</strain>
    </source>
</reference>
<dbReference type="EMBL" id="LGKP01000040">
    <property type="protein sequence ID" value="KPL80194.1"/>
    <property type="molecule type" value="Genomic_DNA"/>
</dbReference>
<dbReference type="Pfam" id="PF13519">
    <property type="entry name" value="VWA_2"/>
    <property type="match status" value="1"/>
</dbReference>
<proteinExistence type="predicted"/>
<dbReference type="PROSITE" id="PS50234">
    <property type="entry name" value="VWFA"/>
    <property type="match status" value="1"/>
</dbReference>
<dbReference type="PANTHER" id="PTHR37464:SF1">
    <property type="entry name" value="BLL2463 PROTEIN"/>
    <property type="match status" value="1"/>
</dbReference>
<feature type="transmembrane region" description="Helical" evidence="1">
    <location>
        <begin position="53"/>
        <end position="73"/>
    </location>
</feature>
<evidence type="ECO:0000313" key="4">
    <source>
        <dbReference type="Proteomes" id="UP000050277"/>
    </source>
</evidence>
<dbReference type="Proteomes" id="UP000050277">
    <property type="component" value="Unassembled WGS sequence"/>
</dbReference>
<feature type="transmembrane region" description="Helical" evidence="1">
    <location>
        <begin position="6"/>
        <end position="24"/>
    </location>
</feature>
<organism evidence="3 4">
    <name type="scientific">Herpetosiphon geysericola</name>
    <dbReference type="NCBI Taxonomy" id="70996"/>
    <lineage>
        <taxon>Bacteria</taxon>
        <taxon>Bacillati</taxon>
        <taxon>Chloroflexota</taxon>
        <taxon>Chloroflexia</taxon>
        <taxon>Herpetosiphonales</taxon>
        <taxon>Herpetosiphonaceae</taxon>
        <taxon>Herpetosiphon</taxon>
    </lineage>
</organism>
<dbReference type="STRING" id="70996.SE18_24345"/>
<evidence type="ECO:0000259" key="2">
    <source>
        <dbReference type="PROSITE" id="PS50234"/>
    </source>
</evidence>